<evidence type="ECO:0000313" key="1">
    <source>
        <dbReference type="EMBL" id="AJP18381.1"/>
    </source>
</evidence>
<keyword evidence="1" id="KW-0966">Cell projection</keyword>
<geneLocation type="plasmid" evidence="1">
    <name>pVPH1</name>
</geneLocation>
<protein>
    <submittedName>
        <fullName evidence="1">Putative flagellar transcriptional activator</fullName>
    </submittedName>
</protein>
<keyword evidence="1" id="KW-0282">Flagellum</keyword>
<keyword evidence="1" id="KW-0969">Cilium</keyword>
<reference evidence="1" key="1">
    <citation type="journal article" date="2015" name="Antimicrob. Agents Chemother.">
        <title>Complete nucleotide sequence of a conjugative plasmid carrying bla(PER-1).</title>
        <authorList>
            <person name="Li R."/>
            <person name="Wong M.H."/>
            <person name="Zhou Y."/>
            <person name="Chan E.W."/>
            <person name="Chen S."/>
        </authorList>
    </citation>
    <scope>NUCLEOTIDE SEQUENCE</scope>
    <source>
        <strain evidence="1">V36</strain>
        <plasmid evidence="1">pVPH1</plasmid>
    </source>
</reference>
<dbReference type="AlphaFoldDB" id="A0A0C5HD75"/>
<name>A0A0C5HD75_VIBPH</name>
<sequence>METWILRAFRMDYSCSYNMNIASLSESQADRNVYEFDLSLWTLLKHLAEIHPREVSEQFSLPLETVEALADATKHQLELLSSGVILSFKLSSPEKIYISHLEQSFDQICLTPSSDSGFGAAYWLLMGKVSQQDINIAAQTFGVSVNLTKIVSQASDNQLRNLACSQDMPFSIRFSPELVREILDSDEQRVTHLILKKHQQSITTTGGGNEL</sequence>
<proteinExistence type="predicted"/>
<accession>A0A0C5HD75</accession>
<dbReference type="Gene3D" id="1.10.4000.10">
    <property type="entry name" value="Flagellar transcriptional activator FlhD"/>
    <property type="match status" value="2"/>
</dbReference>
<dbReference type="InterPro" id="IPR036194">
    <property type="entry name" value="FlhD_sf"/>
</dbReference>
<organism evidence="1">
    <name type="scientific">Vibrio parahaemolyticus</name>
    <dbReference type="NCBI Taxonomy" id="670"/>
    <lineage>
        <taxon>Bacteria</taxon>
        <taxon>Pseudomonadati</taxon>
        <taxon>Pseudomonadota</taxon>
        <taxon>Gammaproteobacteria</taxon>
        <taxon>Vibrionales</taxon>
        <taxon>Vibrionaceae</taxon>
        <taxon>Vibrio</taxon>
    </lineage>
</organism>
<dbReference type="EMBL" id="KP688397">
    <property type="protein sequence ID" value="AJP18381.1"/>
    <property type="molecule type" value="Genomic_DNA"/>
</dbReference>
<gene>
    <name evidence="1" type="ORF">pVPH1_0208</name>
</gene>
<keyword evidence="1" id="KW-0614">Plasmid</keyword>